<protein>
    <submittedName>
        <fullName evidence="5">Uncharacterized protein</fullName>
    </submittedName>
</protein>
<reference evidence="5" key="1">
    <citation type="submission" date="2022-08" db="UniProtKB">
        <authorList>
            <consortium name="EnsemblMetazoa"/>
        </authorList>
    </citation>
    <scope>IDENTIFICATION</scope>
    <source>
        <strain evidence="5">EBRO</strain>
    </source>
</reference>
<dbReference type="GO" id="GO:0006606">
    <property type="term" value="P:protein import into nucleus"/>
    <property type="evidence" value="ECO:0007669"/>
    <property type="project" value="TreeGrafter"/>
</dbReference>
<dbReference type="Gene3D" id="1.25.10.10">
    <property type="entry name" value="Leucine-rich Repeat Variant"/>
    <property type="match status" value="1"/>
</dbReference>
<dbReference type="InterPro" id="IPR011989">
    <property type="entry name" value="ARM-like"/>
</dbReference>
<dbReference type="InterPro" id="IPR001494">
    <property type="entry name" value="Importin-beta_N"/>
</dbReference>
<dbReference type="STRING" id="41427.A0A182IXH3"/>
<evidence type="ECO:0000313" key="5">
    <source>
        <dbReference type="EnsemblMetazoa" id="AATE007381-PA.1"/>
    </source>
</evidence>
<proteinExistence type="inferred from homology"/>
<evidence type="ECO:0000256" key="1">
    <source>
        <dbReference type="ARBA" id="ARBA00004123"/>
    </source>
</evidence>
<evidence type="ECO:0000256" key="3">
    <source>
        <dbReference type="ARBA" id="ARBA00022448"/>
    </source>
</evidence>
<keyword evidence="4" id="KW-0539">Nucleus</keyword>
<dbReference type="InterPro" id="IPR058669">
    <property type="entry name" value="TPR_IPO7/11-like"/>
</dbReference>
<dbReference type="PROSITE" id="PS50166">
    <property type="entry name" value="IMPORTIN_B_NT"/>
    <property type="match status" value="1"/>
</dbReference>
<evidence type="ECO:0000256" key="4">
    <source>
        <dbReference type="ARBA" id="ARBA00023242"/>
    </source>
</evidence>
<dbReference type="Pfam" id="PF03810">
    <property type="entry name" value="IBN_N"/>
    <property type="match status" value="1"/>
</dbReference>
<comment type="similarity">
    <text evidence="2">Belongs to the importin beta family.</text>
</comment>
<dbReference type="AlphaFoldDB" id="A0A182IXH3"/>
<dbReference type="GO" id="GO:0031267">
    <property type="term" value="F:small GTPase binding"/>
    <property type="evidence" value="ECO:0007669"/>
    <property type="project" value="InterPro"/>
</dbReference>
<dbReference type="GO" id="GO:0005635">
    <property type="term" value="C:nuclear envelope"/>
    <property type="evidence" value="ECO:0007669"/>
    <property type="project" value="TreeGrafter"/>
</dbReference>
<dbReference type="VEuPathDB" id="VectorBase:AATE007381"/>
<comment type="subcellular location">
    <subcellularLocation>
        <location evidence="1">Nucleus</location>
    </subcellularLocation>
</comment>
<sequence length="1011" mass="116327">MSAESAVYEALMYACSQDAQMLKPAEQKLAEWEIQPGFHLTLVKIFSDQTLDANVRWMASLYFKNGVLKYWRNNAPNGIAQDEKREIRQQLLLKFNEPVQQIAVQIAVLIGNISRYDGPTEWQELVPTLVKAVQSEDSLVQYRGLLVLLHVVKVLYSKRLQRDRYQFQQLTSTLYDFVLNLWDGFTQLFFKNICEQNGAIDVCATNLEKATLSLRILKKLTIYGFTAPHQSGSCMMLFKVAFQRLKDLLECRLRVKRLQHGDGGAPNGEAIELAGKLTTNVEKFIVKHMKFMNLFYEQHPASFVEFVPTSFEFCFHYVFHEGTNLIFEDNVITFPNFAIQCLSLLKGILSQNTVFVEQAKERINSAKEDFFTPERLSYIFEKIIVHYFLLTPEEFEQWDTDPEAYTSDEGGDSWKFNLRACAEAFYMILFQKYSPQLIQELQKYIAKSQSITLTENSDMHDLLIKDSIYNATGLAVFSLFDEINFDEWFTQQLLAELKFKSHNFRIIRKRIIWLVGRWTSVRFSKALRPQVYRACLELLQPSEDLAVRLTASKTLRSIMEDFEFVGEQFVEFLEPVIALLFALLKEAVECETKMTVLHVMTFIIEKMSLSIRIDVQSLVHYLPLLWEESRDHNMLRCAIISTLLQIIKAFYEIPPSEQIVSFIFHILEMSTNVNEPSHVYLLDEGLELWVVVIHYSRTMNQELLNLCENLVPLIQQSSSNMHMCLGIAQAYIFLDTDVFLPRYGQEIVKSCQYLLTDLRAQGVVMINRFFLTILQAAPKIGIELLRPYLVDVFRAYYQQTEFQPILQVYLQIIARVLINDQVTFSAMLSEVGGGGGSQEALQKLMNRWLKGMPMVTKLDEKKLLALALCSLLTVSNAVISDCFGDIMSNITETLNDIMSEDEQTGTKVDTLVLTDDNDGEIGLTLFGYGFIDSDVIQDEAPHFGRCRTICMRDPTHVVVLKDYLQNQLIVLRNTIGDQRYQSLMAQVDPQTIDELSAFVVLGVKRVVSEEQ</sequence>
<dbReference type="SUPFAM" id="SSF48371">
    <property type="entry name" value="ARM repeat"/>
    <property type="match status" value="1"/>
</dbReference>
<name>A0A182IXH3_ANOAO</name>
<accession>A0A182IXH3</accession>
<organism evidence="5">
    <name type="scientific">Anopheles atroparvus</name>
    <name type="common">European mosquito</name>
    <dbReference type="NCBI Taxonomy" id="41427"/>
    <lineage>
        <taxon>Eukaryota</taxon>
        <taxon>Metazoa</taxon>
        <taxon>Ecdysozoa</taxon>
        <taxon>Arthropoda</taxon>
        <taxon>Hexapoda</taxon>
        <taxon>Insecta</taxon>
        <taxon>Pterygota</taxon>
        <taxon>Neoptera</taxon>
        <taxon>Endopterygota</taxon>
        <taxon>Diptera</taxon>
        <taxon>Nematocera</taxon>
        <taxon>Culicoidea</taxon>
        <taxon>Culicidae</taxon>
        <taxon>Anophelinae</taxon>
        <taxon>Anopheles</taxon>
    </lineage>
</organism>
<dbReference type="Pfam" id="PF25758">
    <property type="entry name" value="TPR_IPO11"/>
    <property type="match status" value="1"/>
</dbReference>
<dbReference type="SMART" id="SM00913">
    <property type="entry name" value="IBN_N"/>
    <property type="match status" value="1"/>
</dbReference>
<dbReference type="EnsemblMetazoa" id="AATE007381-RA">
    <property type="protein sequence ID" value="AATE007381-PA.1"/>
    <property type="gene ID" value="AATE007381"/>
</dbReference>
<dbReference type="InterPro" id="IPR016024">
    <property type="entry name" value="ARM-type_fold"/>
</dbReference>
<evidence type="ECO:0000256" key="2">
    <source>
        <dbReference type="ARBA" id="ARBA00007991"/>
    </source>
</evidence>
<dbReference type="PANTHER" id="PTHR10997">
    <property type="entry name" value="IMPORTIN-7, 8, 11"/>
    <property type="match status" value="1"/>
</dbReference>
<dbReference type="PANTHER" id="PTHR10997:SF7">
    <property type="entry name" value="IMPORTIN-11"/>
    <property type="match status" value="1"/>
</dbReference>
<keyword evidence="3" id="KW-0813">Transport</keyword>
<dbReference type="GO" id="GO:0005829">
    <property type="term" value="C:cytosol"/>
    <property type="evidence" value="ECO:0007669"/>
    <property type="project" value="TreeGrafter"/>
</dbReference>